<comment type="caution">
    <text evidence="1">The sequence shown here is derived from an EMBL/GenBank/DDBJ whole genome shotgun (WGS) entry which is preliminary data.</text>
</comment>
<dbReference type="Proteomes" id="UP000634647">
    <property type="component" value="Unassembled WGS sequence"/>
</dbReference>
<gene>
    <name evidence="1" type="ORF">GCM10008024_20750</name>
    <name evidence="2" type="ORF">SAMN05444006_109129</name>
</gene>
<evidence type="ECO:0000313" key="2">
    <source>
        <dbReference type="EMBL" id="SDX06189.1"/>
    </source>
</evidence>
<evidence type="ECO:0000313" key="4">
    <source>
        <dbReference type="Proteomes" id="UP000634647"/>
    </source>
</evidence>
<dbReference type="EMBL" id="BNAB01000008">
    <property type="protein sequence ID" value="GHE02178.1"/>
    <property type="molecule type" value="Genomic_DNA"/>
</dbReference>
<evidence type="ECO:0000313" key="3">
    <source>
        <dbReference type="Proteomes" id="UP000199541"/>
    </source>
</evidence>
<dbReference type="RefSeq" id="WP_035845448.1">
    <property type="nucleotide sequence ID" value="NZ_BNAB01000008.1"/>
</dbReference>
<reference evidence="2 3" key="2">
    <citation type="submission" date="2016-10" db="EMBL/GenBank/DDBJ databases">
        <authorList>
            <person name="Varghese N."/>
            <person name="Submissions S."/>
        </authorList>
    </citation>
    <scope>NUCLEOTIDE SEQUENCE [LARGE SCALE GENOMIC DNA]</scope>
    <source>
        <strain evidence="2 3">DSM 24802</strain>
    </source>
</reference>
<proteinExistence type="predicted"/>
<sequence length="233" mass="25205">MFGGDPTASPERALIAAVIAQAVRDLFVTVIVGAPSEEAARREALAFLTDETGSWAQSREALCLEVGIDPGMVRRTVISWLDGEATPMLPHGRVMKVPEGVDTARALWARLKAESDTRARTYRNAVDARHARRLRAASDAIKARRRDAETAATVEANRHHVDAVLNRQVRGPKTALAACVEKVIAELATGPKTARELFFALDGDHAPDAISRALDILEAERDGKLFRLPATAA</sequence>
<dbReference type="AlphaFoldDB" id="A0AAN4USH4"/>
<dbReference type="Proteomes" id="UP000199541">
    <property type="component" value="Unassembled WGS sequence"/>
</dbReference>
<dbReference type="EMBL" id="FNOB01000009">
    <property type="protein sequence ID" value="SDX06189.1"/>
    <property type="molecule type" value="Genomic_DNA"/>
</dbReference>
<reference evidence="1" key="3">
    <citation type="submission" date="2023-06" db="EMBL/GenBank/DDBJ databases">
        <authorList>
            <person name="Sun Q."/>
            <person name="Zhou Y."/>
        </authorList>
    </citation>
    <scope>NUCLEOTIDE SEQUENCE</scope>
    <source>
        <strain evidence="1">CGMCC 1.10859</strain>
    </source>
</reference>
<keyword evidence="3" id="KW-1185">Reference proteome</keyword>
<reference evidence="1" key="1">
    <citation type="journal article" date="2014" name="Int. J. Syst. Evol. Microbiol.">
        <title>Complete genome sequence of Corynebacterium casei LMG S-19264T (=DSM 44701T), isolated from a smear-ripened cheese.</title>
        <authorList>
            <consortium name="US DOE Joint Genome Institute (JGI-PGF)"/>
            <person name="Walter F."/>
            <person name="Albersmeier A."/>
            <person name="Kalinowski J."/>
            <person name="Ruckert C."/>
        </authorList>
    </citation>
    <scope>NUCLEOTIDE SEQUENCE</scope>
    <source>
        <strain evidence="1">CGMCC 1.10859</strain>
    </source>
</reference>
<accession>A0AAN4USH4</accession>
<protein>
    <submittedName>
        <fullName evidence="1">Uncharacterized protein</fullName>
    </submittedName>
</protein>
<name>A0AAN4USH4_9RHOB</name>
<evidence type="ECO:0000313" key="1">
    <source>
        <dbReference type="EMBL" id="GHE02178.1"/>
    </source>
</evidence>
<organism evidence="1 4">
    <name type="scientific">Allgaiera indica</name>
    <dbReference type="NCBI Taxonomy" id="765699"/>
    <lineage>
        <taxon>Bacteria</taxon>
        <taxon>Pseudomonadati</taxon>
        <taxon>Pseudomonadota</taxon>
        <taxon>Alphaproteobacteria</taxon>
        <taxon>Rhodobacterales</taxon>
        <taxon>Paracoccaceae</taxon>
        <taxon>Allgaiera</taxon>
    </lineage>
</organism>